<dbReference type="Pfam" id="PF02706">
    <property type="entry name" value="Wzz"/>
    <property type="match status" value="1"/>
</dbReference>
<keyword evidence="7" id="KW-0547">Nucleotide-binding</keyword>
<feature type="domain" description="Tyrosine-protein kinase G-rich" evidence="19">
    <location>
        <begin position="380"/>
        <end position="446"/>
    </location>
</feature>
<evidence type="ECO:0000259" key="18">
    <source>
        <dbReference type="Pfam" id="PF13614"/>
    </source>
</evidence>
<evidence type="ECO:0000256" key="10">
    <source>
        <dbReference type="ARBA" id="ARBA00022989"/>
    </source>
</evidence>
<evidence type="ECO:0000256" key="14">
    <source>
        <dbReference type="SAM" id="Coils"/>
    </source>
</evidence>
<keyword evidence="14" id="KW-0175">Coiled coil</keyword>
<dbReference type="EMBL" id="JACHVC010000008">
    <property type="protein sequence ID" value="MBC2606280.1"/>
    <property type="molecule type" value="Genomic_DNA"/>
</dbReference>
<dbReference type="PANTHER" id="PTHR32309:SF31">
    <property type="entry name" value="CAPSULAR EXOPOLYSACCHARIDE FAMILY"/>
    <property type="match status" value="1"/>
</dbReference>
<feature type="transmembrane region" description="Helical" evidence="16">
    <location>
        <begin position="38"/>
        <end position="56"/>
    </location>
</feature>
<dbReference type="GO" id="GO:0005886">
    <property type="term" value="C:plasma membrane"/>
    <property type="evidence" value="ECO:0007669"/>
    <property type="project" value="UniProtKB-SubCell"/>
</dbReference>
<keyword evidence="3" id="KW-1003">Cell membrane</keyword>
<keyword evidence="6 16" id="KW-0812">Transmembrane</keyword>
<dbReference type="CDD" id="cd05387">
    <property type="entry name" value="BY-kinase"/>
    <property type="match status" value="1"/>
</dbReference>
<evidence type="ECO:0000259" key="17">
    <source>
        <dbReference type="Pfam" id="PF02706"/>
    </source>
</evidence>
<comment type="catalytic activity">
    <reaction evidence="13">
        <text>L-tyrosyl-[protein] + ATP = O-phospho-L-tyrosyl-[protein] + ADP + H(+)</text>
        <dbReference type="Rhea" id="RHEA:10596"/>
        <dbReference type="Rhea" id="RHEA-COMP:10136"/>
        <dbReference type="Rhea" id="RHEA-COMP:20101"/>
        <dbReference type="ChEBI" id="CHEBI:15378"/>
        <dbReference type="ChEBI" id="CHEBI:30616"/>
        <dbReference type="ChEBI" id="CHEBI:46858"/>
        <dbReference type="ChEBI" id="CHEBI:61978"/>
        <dbReference type="ChEBI" id="CHEBI:456216"/>
    </reaction>
</comment>
<evidence type="ECO:0000256" key="7">
    <source>
        <dbReference type="ARBA" id="ARBA00022741"/>
    </source>
</evidence>
<keyword evidence="4" id="KW-0997">Cell inner membrane</keyword>
<evidence type="ECO:0000256" key="13">
    <source>
        <dbReference type="ARBA" id="ARBA00053015"/>
    </source>
</evidence>
<dbReference type="InterPro" id="IPR005702">
    <property type="entry name" value="Wzc-like_C"/>
</dbReference>
<keyword evidence="8 20" id="KW-0418">Kinase</keyword>
<evidence type="ECO:0000256" key="12">
    <source>
        <dbReference type="ARBA" id="ARBA00023137"/>
    </source>
</evidence>
<evidence type="ECO:0000256" key="15">
    <source>
        <dbReference type="SAM" id="MobiDB-lite"/>
    </source>
</evidence>
<dbReference type="InterPro" id="IPR003856">
    <property type="entry name" value="LPS_length_determ_N"/>
</dbReference>
<reference evidence="20 21" key="1">
    <citation type="submission" date="2020-07" db="EMBL/GenBank/DDBJ databases">
        <authorList>
            <person name="Feng X."/>
        </authorList>
    </citation>
    <scope>NUCLEOTIDE SEQUENCE [LARGE SCALE GENOMIC DNA]</scope>
    <source>
        <strain evidence="20 21">JCM23202</strain>
    </source>
</reference>
<name>A0A7X1B621_9BACT</name>
<dbReference type="SUPFAM" id="SSF52540">
    <property type="entry name" value="P-loop containing nucleoside triphosphate hydrolases"/>
    <property type="match status" value="1"/>
</dbReference>
<evidence type="ECO:0000256" key="11">
    <source>
        <dbReference type="ARBA" id="ARBA00023136"/>
    </source>
</evidence>
<comment type="caution">
    <text evidence="20">The sequence shown here is derived from an EMBL/GenBank/DDBJ whole genome shotgun (WGS) entry which is preliminary data.</text>
</comment>
<protein>
    <submittedName>
        <fullName evidence="20">Polysaccharide biosynthesis tyrosine autokinase</fullName>
    </submittedName>
</protein>
<dbReference type="GO" id="GO:0016301">
    <property type="term" value="F:kinase activity"/>
    <property type="evidence" value="ECO:0007669"/>
    <property type="project" value="UniProtKB-KW"/>
</dbReference>
<feature type="domain" description="Polysaccharide chain length determinant N-terminal" evidence="17">
    <location>
        <begin position="24"/>
        <end position="113"/>
    </location>
</feature>
<dbReference type="Gene3D" id="3.40.50.300">
    <property type="entry name" value="P-loop containing nucleotide triphosphate hydrolases"/>
    <property type="match status" value="1"/>
</dbReference>
<evidence type="ECO:0000313" key="21">
    <source>
        <dbReference type="Proteomes" id="UP000526501"/>
    </source>
</evidence>
<evidence type="ECO:0000256" key="4">
    <source>
        <dbReference type="ARBA" id="ARBA00022519"/>
    </source>
</evidence>
<organism evidence="20 21">
    <name type="scientific">Pelagicoccus albus</name>
    <dbReference type="NCBI Taxonomy" id="415222"/>
    <lineage>
        <taxon>Bacteria</taxon>
        <taxon>Pseudomonadati</taxon>
        <taxon>Verrucomicrobiota</taxon>
        <taxon>Opitutia</taxon>
        <taxon>Puniceicoccales</taxon>
        <taxon>Pelagicoccaceae</taxon>
        <taxon>Pelagicoccus</taxon>
    </lineage>
</organism>
<evidence type="ECO:0000256" key="6">
    <source>
        <dbReference type="ARBA" id="ARBA00022692"/>
    </source>
</evidence>
<feature type="region of interest" description="Disordered" evidence="15">
    <location>
        <begin position="1"/>
        <end position="20"/>
    </location>
</feature>
<evidence type="ECO:0000256" key="1">
    <source>
        <dbReference type="ARBA" id="ARBA00004429"/>
    </source>
</evidence>
<dbReference type="AlphaFoldDB" id="A0A7X1B621"/>
<dbReference type="Proteomes" id="UP000526501">
    <property type="component" value="Unassembled WGS sequence"/>
</dbReference>
<keyword evidence="12" id="KW-0829">Tyrosine-protein kinase</keyword>
<keyword evidence="5" id="KW-0808">Transferase</keyword>
<evidence type="ECO:0000256" key="2">
    <source>
        <dbReference type="ARBA" id="ARBA00008883"/>
    </source>
</evidence>
<feature type="coiled-coil region" evidence="14">
    <location>
        <begin position="287"/>
        <end position="364"/>
    </location>
</feature>
<evidence type="ECO:0000256" key="3">
    <source>
        <dbReference type="ARBA" id="ARBA00022475"/>
    </source>
</evidence>
<evidence type="ECO:0000256" key="8">
    <source>
        <dbReference type="ARBA" id="ARBA00022777"/>
    </source>
</evidence>
<feature type="transmembrane region" description="Helical" evidence="16">
    <location>
        <begin position="429"/>
        <end position="452"/>
    </location>
</feature>
<proteinExistence type="inferred from homology"/>
<evidence type="ECO:0000259" key="19">
    <source>
        <dbReference type="Pfam" id="PF13807"/>
    </source>
</evidence>
<dbReference type="Pfam" id="PF13807">
    <property type="entry name" value="GNVR"/>
    <property type="match status" value="1"/>
</dbReference>
<dbReference type="PANTHER" id="PTHR32309">
    <property type="entry name" value="TYROSINE-PROTEIN KINASE"/>
    <property type="match status" value="1"/>
</dbReference>
<dbReference type="InterPro" id="IPR027417">
    <property type="entry name" value="P-loop_NTPase"/>
</dbReference>
<dbReference type="RefSeq" id="WP_185660166.1">
    <property type="nucleotide sequence ID" value="NZ_CAWPOO010000008.1"/>
</dbReference>
<feature type="coiled-coil region" evidence="14">
    <location>
        <begin position="197"/>
        <end position="224"/>
    </location>
</feature>
<sequence>MTDDKSKNAPDNGGSKPSTSGLPTIDIKRYVADFLDRIWWFLLTFVLVAGGIYYLMMSATPLYKSTASVQILRQEDSRTQFDKVADDTVRNTEDINTQINLLSSVQIIERVAERIEDEFKQDFLAPYRQIDQEEDDLSVIKIVAENRKISPARLSLIVSIEYVHPNPEISARVANLFADEMMAYFSSVRNNVVSRAVQDLREQAEIQRRKVENIEKQLVDYKEDLQTISFDQRLDIDQQEMISLNAYATQSNEVRDRLATQWSMIEEARAEERPLYNLSFISSSPRIENLRSSIASHRIEIARLEERYRHKHPRMIEAQEALVAAETELEMAADEAARVIASELAQAEQDLVKAEEKVIAKKNEIIAMQRHKTVYDSKARELEVNQNLYQYLYNRIQETEAQNRDDINKLRIVDEAVIPLEPFTPKRMLAIAAAFMGGSVCSFGLVGALIFIDDRVRSPLEVEQKFGLPILGVMAMMKGKPKTIGDLTQATEADPQNTETLNTAVATLRLDPDSADAKAILVTSTISNEGKSFLSGALSSAFQRYGEKVLLINCDLRAQEDRFAGEKRQGLANYLKNDDVSLDGSIYRNKDLECDVLPAGSHHNQPFILFNSAKFKQMMEELKTRYDRIIIDTPPAHLFGDAISLLAHCDGQIFVSGFSRARVGLATKTVRKLQDTDVPIFGVLVNGVRLFQAKMYYPEYYHAYADYDKYGKYGTPAKA</sequence>
<dbReference type="InterPro" id="IPR050445">
    <property type="entry name" value="Bact_polysacc_biosynth/exp"/>
</dbReference>
<keyword evidence="11 16" id="KW-0472">Membrane</keyword>
<keyword evidence="21" id="KW-1185">Reference proteome</keyword>
<comment type="similarity">
    <text evidence="2">Belongs to the etk/wzc family.</text>
</comment>
<dbReference type="InterPro" id="IPR025669">
    <property type="entry name" value="AAA_dom"/>
</dbReference>
<dbReference type="Pfam" id="PF13614">
    <property type="entry name" value="AAA_31"/>
    <property type="match status" value="1"/>
</dbReference>
<evidence type="ECO:0000256" key="5">
    <source>
        <dbReference type="ARBA" id="ARBA00022679"/>
    </source>
</evidence>
<comment type="subcellular location">
    <subcellularLocation>
        <location evidence="1">Cell inner membrane</location>
        <topology evidence="1">Multi-pass membrane protein</topology>
    </subcellularLocation>
</comment>
<keyword evidence="10 16" id="KW-1133">Transmembrane helix</keyword>
<evidence type="ECO:0000256" key="9">
    <source>
        <dbReference type="ARBA" id="ARBA00022840"/>
    </source>
</evidence>
<feature type="domain" description="AAA" evidence="18">
    <location>
        <begin position="530"/>
        <end position="637"/>
    </location>
</feature>
<accession>A0A7X1B621</accession>
<dbReference type="InterPro" id="IPR032807">
    <property type="entry name" value="GNVR"/>
</dbReference>
<keyword evidence="9" id="KW-0067">ATP-binding</keyword>
<gene>
    <name evidence="20" type="ORF">H5P27_09490</name>
</gene>
<evidence type="ECO:0000313" key="20">
    <source>
        <dbReference type="EMBL" id="MBC2606280.1"/>
    </source>
</evidence>
<evidence type="ECO:0000256" key="16">
    <source>
        <dbReference type="SAM" id="Phobius"/>
    </source>
</evidence>